<dbReference type="AlphaFoldDB" id="A0A316VF88"/>
<dbReference type="InterPro" id="IPR005301">
    <property type="entry name" value="MOB_kinase_act_fam"/>
</dbReference>
<dbReference type="Pfam" id="PF03637">
    <property type="entry name" value="Mob1_phocein"/>
    <property type="match status" value="1"/>
</dbReference>
<dbReference type="SUPFAM" id="SSF101152">
    <property type="entry name" value="Mob1/phocein"/>
    <property type="match status" value="1"/>
</dbReference>
<dbReference type="PANTHER" id="PTHR22599">
    <property type="entry name" value="MPS ONE BINDER KINASE ACTIVATOR-LIKE MOB"/>
    <property type="match status" value="1"/>
</dbReference>
<dbReference type="OrthoDB" id="8170117at2759"/>
<gene>
    <name evidence="2" type="ORF">FA14DRAFT_161074</name>
</gene>
<sequence>MSSLFELSKTRTFKPKRNIPEGTKQYQLKRYAEATLGSGNLRRAVILPDGEDLDEWLAVNTVDFFNHINMLYGTITEFCIPSECPTMSAGARYEYHWQDSNSAEYRKPTRMSAPDYIDCLMTWTQAMLDNEEIFPSKVGVSFPSNFQATVKSILRRLFRVYAHIYNHHFAQICALSLEAHLNTSYRHFLLFINEFQLVDPKELAPLAELNEAILDENAA</sequence>
<dbReference type="EMBL" id="KZ819603">
    <property type="protein sequence ID" value="PWN36297.1"/>
    <property type="molecule type" value="Genomic_DNA"/>
</dbReference>
<dbReference type="GeneID" id="37020740"/>
<accession>A0A316VF88</accession>
<keyword evidence="1" id="KW-0862">Zinc</keyword>
<keyword evidence="3" id="KW-1185">Reference proteome</keyword>
<dbReference type="SMART" id="SM01388">
    <property type="entry name" value="Mob1_phocein"/>
    <property type="match status" value="1"/>
</dbReference>
<proteinExistence type="predicted"/>
<feature type="binding site" evidence="1">
    <location>
        <position position="163"/>
    </location>
    <ligand>
        <name>Zn(2+)</name>
        <dbReference type="ChEBI" id="CHEBI:29105"/>
    </ligand>
</feature>
<dbReference type="FunFam" id="1.20.140.30:FF:000001">
    <property type="entry name" value="MOB kinase activator 1A"/>
    <property type="match status" value="1"/>
</dbReference>
<feature type="binding site" evidence="1">
    <location>
        <position position="79"/>
    </location>
    <ligand>
        <name>Zn(2+)</name>
        <dbReference type="ChEBI" id="CHEBI:29105"/>
    </ligand>
</feature>
<feature type="binding site" evidence="1">
    <location>
        <position position="84"/>
    </location>
    <ligand>
        <name>Zn(2+)</name>
        <dbReference type="ChEBI" id="CHEBI:29105"/>
    </ligand>
</feature>
<dbReference type="RefSeq" id="XP_025356599.1">
    <property type="nucleotide sequence ID" value="XM_025498959.1"/>
</dbReference>
<dbReference type="Gene3D" id="1.20.140.30">
    <property type="entry name" value="MOB kinase activator"/>
    <property type="match status" value="1"/>
</dbReference>
<dbReference type="FunCoup" id="A0A316VF88">
    <property type="interactions" value="464"/>
</dbReference>
<keyword evidence="1" id="KW-0479">Metal-binding</keyword>
<name>A0A316VF88_9BASI</name>
<dbReference type="InParanoid" id="A0A316VF88"/>
<dbReference type="Proteomes" id="UP000245771">
    <property type="component" value="Unassembled WGS sequence"/>
</dbReference>
<evidence type="ECO:0000256" key="1">
    <source>
        <dbReference type="PIRSR" id="PIRSR605301-1"/>
    </source>
</evidence>
<organism evidence="2 3">
    <name type="scientific">Meira miltonrushii</name>
    <dbReference type="NCBI Taxonomy" id="1280837"/>
    <lineage>
        <taxon>Eukaryota</taxon>
        <taxon>Fungi</taxon>
        <taxon>Dikarya</taxon>
        <taxon>Basidiomycota</taxon>
        <taxon>Ustilaginomycotina</taxon>
        <taxon>Exobasidiomycetes</taxon>
        <taxon>Exobasidiales</taxon>
        <taxon>Brachybasidiaceae</taxon>
        <taxon>Meira</taxon>
    </lineage>
</organism>
<dbReference type="InterPro" id="IPR036703">
    <property type="entry name" value="MOB_kinase_act_sf"/>
</dbReference>
<evidence type="ECO:0000313" key="2">
    <source>
        <dbReference type="EMBL" id="PWN36297.1"/>
    </source>
</evidence>
<dbReference type="STRING" id="1280837.A0A316VF88"/>
<feature type="binding site" evidence="1">
    <location>
        <position position="168"/>
    </location>
    <ligand>
        <name>Zn(2+)</name>
        <dbReference type="ChEBI" id="CHEBI:29105"/>
    </ligand>
</feature>
<evidence type="ECO:0000313" key="3">
    <source>
        <dbReference type="Proteomes" id="UP000245771"/>
    </source>
</evidence>
<reference evidence="2 3" key="1">
    <citation type="journal article" date="2018" name="Mol. Biol. Evol.">
        <title>Broad Genomic Sampling Reveals a Smut Pathogenic Ancestry of the Fungal Clade Ustilaginomycotina.</title>
        <authorList>
            <person name="Kijpornyongpan T."/>
            <person name="Mondo S.J."/>
            <person name="Barry K."/>
            <person name="Sandor L."/>
            <person name="Lee J."/>
            <person name="Lipzen A."/>
            <person name="Pangilinan J."/>
            <person name="LaButti K."/>
            <person name="Hainaut M."/>
            <person name="Henrissat B."/>
            <person name="Grigoriev I.V."/>
            <person name="Spatafora J.W."/>
            <person name="Aime M.C."/>
        </authorList>
    </citation>
    <scope>NUCLEOTIDE SEQUENCE [LARGE SCALE GENOMIC DNA]</scope>
    <source>
        <strain evidence="2 3">MCA 3882</strain>
    </source>
</reference>
<protein>
    <submittedName>
        <fullName evidence="2">Putative MOB1 protein</fullName>
    </submittedName>
</protein>